<dbReference type="InterPro" id="IPR011990">
    <property type="entry name" value="TPR-like_helical_dom_sf"/>
</dbReference>
<sequence>MVSPSSARQPNEALRSTIQASGLTYEALARRVRLIATENGDSARTNSAAVAHWVKGTPPKPTTALFLAEALSRKMGRFVTLAEIGLTTTKDPNPDDAFADDPVTSLAHLGRADVDRRRFLNSAVYSLSALTLPLGPATVGAAERNRVARTGGTIGAAEVDTVREVTAVFNRADERLGGNASRSAVVEYLSTDIVAYCQGNFASDTVRRDMFGAAAELAYLAGWKAHDAGRAGLAQRYYLHAFRLAEEADPQAHAGYVLRILAHQAFDNGYHDHCVDLAEAALSRVRGYVDAETESLFWLTLARAQAFEGDRRTSLDAICHAEALMNAARDDEPPRWASLGGPAEARLANQTAKALAAMGDMSAAEGKYRHASQCWNPTTHPRIYALTLADLGSAQLAQGYLDAACATWTTALEWMDGVNSARARDAVADIRSDLSAFRTRGVTSAKLMDERARRWQAANA</sequence>
<proteinExistence type="predicted"/>
<accession>A0ABP7G611</accession>
<name>A0ABP7G611_9ACTN</name>
<organism evidence="1 2">
    <name type="scientific">Salinactinospora qingdaonensis</name>
    <dbReference type="NCBI Taxonomy" id="702744"/>
    <lineage>
        <taxon>Bacteria</taxon>
        <taxon>Bacillati</taxon>
        <taxon>Actinomycetota</taxon>
        <taxon>Actinomycetes</taxon>
        <taxon>Streptosporangiales</taxon>
        <taxon>Nocardiopsidaceae</taxon>
        <taxon>Salinactinospora</taxon>
    </lineage>
</organism>
<dbReference type="SUPFAM" id="SSF48452">
    <property type="entry name" value="TPR-like"/>
    <property type="match status" value="1"/>
</dbReference>
<dbReference type="EMBL" id="BAABDD010000017">
    <property type="protein sequence ID" value="GAA3752379.1"/>
    <property type="molecule type" value="Genomic_DNA"/>
</dbReference>
<reference evidence="2" key="1">
    <citation type="journal article" date="2019" name="Int. J. Syst. Evol. Microbiol.">
        <title>The Global Catalogue of Microorganisms (GCM) 10K type strain sequencing project: providing services to taxonomists for standard genome sequencing and annotation.</title>
        <authorList>
            <consortium name="The Broad Institute Genomics Platform"/>
            <consortium name="The Broad Institute Genome Sequencing Center for Infectious Disease"/>
            <person name="Wu L."/>
            <person name="Ma J."/>
        </authorList>
    </citation>
    <scope>NUCLEOTIDE SEQUENCE [LARGE SCALE GENOMIC DNA]</scope>
    <source>
        <strain evidence="2">JCM 17137</strain>
    </source>
</reference>
<keyword evidence="2" id="KW-1185">Reference proteome</keyword>
<protein>
    <submittedName>
        <fullName evidence="1">Tat pathway signal protein</fullName>
    </submittedName>
</protein>
<evidence type="ECO:0000313" key="1">
    <source>
        <dbReference type="EMBL" id="GAA3752379.1"/>
    </source>
</evidence>
<dbReference type="Gene3D" id="1.25.40.10">
    <property type="entry name" value="Tetratricopeptide repeat domain"/>
    <property type="match status" value="1"/>
</dbReference>
<gene>
    <name evidence="1" type="ORF">GCM10022402_34140</name>
</gene>
<comment type="caution">
    <text evidence="1">The sequence shown here is derived from an EMBL/GenBank/DDBJ whole genome shotgun (WGS) entry which is preliminary data.</text>
</comment>
<evidence type="ECO:0000313" key="2">
    <source>
        <dbReference type="Proteomes" id="UP001500908"/>
    </source>
</evidence>
<dbReference type="Proteomes" id="UP001500908">
    <property type="component" value="Unassembled WGS sequence"/>
</dbReference>